<name>A0ABR2HV93_9EUKA</name>
<evidence type="ECO:0000259" key="1">
    <source>
        <dbReference type="Pfam" id="PF13392"/>
    </source>
</evidence>
<dbReference type="EMBL" id="JAPFFF010000023">
    <property type="protein sequence ID" value="KAK8852700.1"/>
    <property type="molecule type" value="Genomic_DNA"/>
</dbReference>
<dbReference type="Gene3D" id="3.90.75.20">
    <property type="match status" value="1"/>
</dbReference>
<accession>A0ABR2HV93</accession>
<proteinExistence type="predicted"/>
<dbReference type="InterPro" id="IPR044925">
    <property type="entry name" value="His-Me_finger_sf"/>
</dbReference>
<feature type="domain" description="HNH nuclease" evidence="1">
    <location>
        <begin position="58"/>
        <end position="101"/>
    </location>
</feature>
<evidence type="ECO:0000313" key="3">
    <source>
        <dbReference type="Proteomes" id="UP001470230"/>
    </source>
</evidence>
<keyword evidence="3" id="KW-1185">Reference proteome</keyword>
<organism evidence="2 3">
    <name type="scientific">Tritrichomonas musculus</name>
    <dbReference type="NCBI Taxonomy" id="1915356"/>
    <lineage>
        <taxon>Eukaryota</taxon>
        <taxon>Metamonada</taxon>
        <taxon>Parabasalia</taxon>
        <taxon>Tritrichomonadida</taxon>
        <taxon>Tritrichomonadidae</taxon>
        <taxon>Tritrichomonas</taxon>
    </lineage>
</organism>
<evidence type="ECO:0000313" key="2">
    <source>
        <dbReference type="EMBL" id="KAK8852700.1"/>
    </source>
</evidence>
<dbReference type="Proteomes" id="UP001470230">
    <property type="component" value="Unassembled WGS sequence"/>
</dbReference>
<dbReference type="Pfam" id="PF13392">
    <property type="entry name" value="HNH_3"/>
    <property type="match status" value="1"/>
</dbReference>
<dbReference type="InterPro" id="IPR003615">
    <property type="entry name" value="HNH_nuc"/>
</dbReference>
<gene>
    <name evidence="2" type="ORF">M9Y10_017689</name>
</gene>
<reference evidence="2 3" key="1">
    <citation type="submission" date="2024-04" db="EMBL/GenBank/DDBJ databases">
        <title>Tritrichomonas musculus Genome.</title>
        <authorList>
            <person name="Alves-Ferreira E."/>
            <person name="Grigg M."/>
            <person name="Lorenzi H."/>
            <person name="Galac M."/>
        </authorList>
    </citation>
    <scope>NUCLEOTIDE SEQUENCE [LARGE SCALE GENOMIC DNA]</scope>
    <source>
        <strain evidence="2 3">EAF2021</strain>
    </source>
</reference>
<dbReference type="SUPFAM" id="SSF54060">
    <property type="entry name" value="His-Me finger endonucleases"/>
    <property type="match status" value="1"/>
</dbReference>
<comment type="caution">
    <text evidence="2">The sequence shown here is derived from an EMBL/GenBank/DDBJ whole genome shotgun (WGS) entry which is preliminary data.</text>
</comment>
<protein>
    <recommendedName>
        <fullName evidence="1">HNH nuclease domain-containing protein</fullName>
    </recommendedName>
</protein>
<sequence length="192" mass="23509">MSNKQYSEFIPLKDFENDYEIQNEYPFVIRKKANGKILKERDDGYGYIRLRLNLKHHMKHVLIAKQFLPNPNNLPEVDHINRNRADYHLENLRWTSKSTNSKNKTSHNKKIIYEYFDSISNDAIKVEHYNNHEFVDYYYHDNFFYYYTGIQYRKLYINTDKYDGKFVRMQATNNKFVKVYYTSFKKMYDIPI</sequence>